<feature type="domain" description="Endonuclease/exonuclease/phosphatase" evidence="1">
    <location>
        <begin position="9"/>
        <end position="244"/>
    </location>
</feature>
<dbReference type="GO" id="GO:0003824">
    <property type="term" value="F:catalytic activity"/>
    <property type="evidence" value="ECO:0007669"/>
    <property type="project" value="InterPro"/>
</dbReference>
<dbReference type="GO" id="GO:0016020">
    <property type="term" value="C:membrane"/>
    <property type="evidence" value="ECO:0007669"/>
    <property type="project" value="GOC"/>
</dbReference>
<gene>
    <name evidence="2" type="ORF">A2696_00050</name>
</gene>
<evidence type="ECO:0000259" key="1">
    <source>
        <dbReference type="Pfam" id="PF03372"/>
    </source>
</evidence>
<protein>
    <recommendedName>
        <fullName evidence="1">Endonuclease/exonuclease/phosphatase domain-containing protein</fullName>
    </recommendedName>
</protein>
<comment type="caution">
    <text evidence="2">The sequence shown here is derived from an EMBL/GenBank/DDBJ whole genome shotgun (WGS) entry which is preliminary data.</text>
</comment>
<name>A0A1F5FZT0_9BACT</name>
<reference evidence="2 3" key="1">
    <citation type="journal article" date="2016" name="Nat. Commun.">
        <title>Thousands of microbial genomes shed light on interconnected biogeochemical processes in an aquifer system.</title>
        <authorList>
            <person name="Anantharaman K."/>
            <person name="Brown C.T."/>
            <person name="Hug L.A."/>
            <person name="Sharon I."/>
            <person name="Castelle C.J."/>
            <person name="Probst A.J."/>
            <person name="Thomas B.C."/>
            <person name="Singh A."/>
            <person name="Wilkins M.J."/>
            <person name="Karaoz U."/>
            <person name="Brodie E.L."/>
            <person name="Williams K.H."/>
            <person name="Hubbard S.S."/>
            <person name="Banfield J.F."/>
        </authorList>
    </citation>
    <scope>NUCLEOTIDE SEQUENCE [LARGE SCALE GENOMIC DNA]</scope>
</reference>
<dbReference type="GO" id="GO:0006506">
    <property type="term" value="P:GPI anchor biosynthetic process"/>
    <property type="evidence" value="ECO:0007669"/>
    <property type="project" value="TreeGrafter"/>
</dbReference>
<dbReference type="AlphaFoldDB" id="A0A1F5FZT0"/>
<dbReference type="InterPro" id="IPR005135">
    <property type="entry name" value="Endo/exonuclease/phosphatase"/>
</dbReference>
<proteinExistence type="predicted"/>
<dbReference type="InterPro" id="IPR051916">
    <property type="entry name" value="GPI-anchor_lipid_remodeler"/>
</dbReference>
<evidence type="ECO:0000313" key="2">
    <source>
        <dbReference type="EMBL" id="OGD85116.1"/>
    </source>
</evidence>
<dbReference type="SUPFAM" id="SSF56219">
    <property type="entry name" value="DNase I-like"/>
    <property type="match status" value="1"/>
</dbReference>
<dbReference type="Pfam" id="PF03372">
    <property type="entry name" value="Exo_endo_phos"/>
    <property type="match status" value="1"/>
</dbReference>
<dbReference type="EMBL" id="MFBA01000036">
    <property type="protein sequence ID" value="OGD85116.1"/>
    <property type="molecule type" value="Genomic_DNA"/>
</dbReference>
<evidence type="ECO:0000313" key="3">
    <source>
        <dbReference type="Proteomes" id="UP000177069"/>
    </source>
</evidence>
<sequence>MREMKFIQINIYKGKYLDAFVDFLKQENPDIVAMQEVTSGDVSYYHDKTVDVFEYVKAKTGFDGYFGSNLKFADSAESLFGNAVLTKLPITGSKVLSLKEFRPVIPSELEDRSIFPYLARLAVDAMIDVDGRTVHAISWHGAWTAPPQDTTETLRQAQLVADYLKKINEPFILGGDLNNIPESKTVGLISSVANNLMTGSQVEQTTHSKIHKIAPKGYLVDYIFTSPHFKLKSLRVPEVLVSDHLPVVAEIELW</sequence>
<dbReference type="PANTHER" id="PTHR14859:SF1">
    <property type="entry name" value="PGAP2-INTERACTING PROTEIN"/>
    <property type="match status" value="1"/>
</dbReference>
<dbReference type="Proteomes" id="UP000177069">
    <property type="component" value="Unassembled WGS sequence"/>
</dbReference>
<organism evidence="2 3">
    <name type="scientific">Candidatus Curtissbacteria bacterium RIFCSPHIGHO2_01_FULL_41_13</name>
    <dbReference type="NCBI Taxonomy" id="1797745"/>
    <lineage>
        <taxon>Bacteria</taxon>
        <taxon>Candidatus Curtissiibacteriota</taxon>
    </lineage>
</organism>
<dbReference type="Gene3D" id="3.60.10.10">
    <property type="entry name" value="Endonuclease/exonuclease/phosphatase"/>
    <property type="match status" value="1"/>
</dbReference>
<dbReference type="InterPro" id="IPR036691">
    <property type="entry name" value="Endo/exonu/phosph_ase_sf"/>
</dbReference>
<dbReference type="PANTHER" id="PTHR14859">
    <property type="entry name" value="CALCOFLUOR WHITE HYPERSENSITIVE PROTEIN PRECURSOR"/>
    <property type="match status" value="1"/>
</dbReference>
<accession>A0A1F5FZT0</accession>